<comment type="caution">
    <text evidence="1">The sequence shown here is derived from an EMBL/GenBank/DDBJ whole genome shotgun (WGS) entry which is preliminary data.</text>
</comment>
<gene>
    <name evidence="1" type="ORF">L6164_009049</name>
</gene>
<name>A0ACB9PHI0_BAUVA</name>
<dbReference type="EMBL" id="CM039429">
    <property type="protein sequence ID" value="KAI4348314.1"/>
    <property type="molecule type" value="Genomic_DNA"/>
</dbReference>
<accession>A0ACB9PHI0</accession>
<evidence type="ECO:0000313" key="2">
    <source>
        <dbReference type="Proteomes" id="UP000828941"/>
    </source>
</evidence>
<keyword evidence="2" id="KW-1185">Reference proteome</keyword>
<reference evidence="1 2" key="1">
    <citation type="journal article" date="2022" name="DNA Res.">
        <title>Chromosomal-level genome assembly of the orchid tree Bauhinia variegata (Leguminosae; Cercidoideae) supports the allotetraploid origin hypothesis of Bauhinia.</title>
        <authorList>
            <person name="Zhong Y."/>
            <person name="Chen Y."/>
            <person name="Zheng D."/>
            <person name="Pang J."/>
            <person name="Liu Y."/>
            <person name="Luo S."/>
            <person name="Meng S."/>
            <person name="Qian L."/>
            <person name="Wei D."/>
            <person name="Dai S."/>
            <person name="Zhou R."/>
        </authorList>
    </citation>
    <scope>NUCLEOTIDE SEQUENCE [LARGE SCALE GENOMIC DNA]</scope>
    <source>
        <strain evidence="1">BV-YZ2020</strain>
    </source>
</reference>
<protein>
    <submittedName>
        <fullName evidence="1">Uncharacterized protein</fullName>
    </submittedName>
</protein>
<organism evidence="1 2">
    <name type="scientific">Bauhinia variegata</name>
    <name type="common">Purple orchid tree</name>
    <name type="synonym">Phanera variegata</name>
    <dbReference type="NCBI Taxonomy" id="167791"/>
    <lineage>
        <taxon>Eukaryota</taxon>
        <taxon>Viridiplantae</taxon>
        <taxon>Streptophyta</taxon>
        <taxon>Embryophyta</taxon>
        <taxon>Tracheophyta</taxon>
        <taxon>Spermatophyta</taxon>
        <taxon>Magnoliopsida</taxon>
        <taxon>eudicotyledons</taxon>
        <taxon>Gunneridae</taxon>
        <taxon>Pentapetalae</taxon>
        <taxon>rosids</taxon>
        <taxon>fabids</taxon>
        <taxon>Fabales</taxon>
        <taxon>Fabaceae</taxon>
        <taxon>Cercidoideae</taxon>
        <taxon>Cercideae</taxon>
        <taxon>Bauhiniinae</taxon>
        <taxon>Bauhinia</taxon>
    </lineage>
</organism>
<sequence>MPGNATGLPRVTTGLTVCSRVGWRFNAHRHFTVQIQCATSSLIHTNDKSYQTLVNLKPQVADGVIRWKLHRHFRNDAISLDKNPATQLRFCRSLSRVFRVHSQVGKRVLKDGQHA</sequence>
<dbReference type="Proteomes" id="UP000828941">
    <property type="component" value="Chromosome 4"/>
</dbReference>
<evidence type="ECO:0000313" key="1">
    <source>
        <dbReference type="EMBL" id="KAI4348314.1"/>
    </source>
</evidence>
<proteinExistence type="predicted"/>